<protein>
    <submittedName>
        <fullName evidence="3">Uncharacterized protein DUF222</fullName>
    </submittedName>
</protein>
<feature type="domain" description="DUF222" evidence="2">
    <location>
        <begin position="43"/>
        <end position="367"/>
    </location>
</feature>
<dbReference type="CDD" id="cd00085">
    <property type="entry name" value="HNHc"/>
    <property type="match status" value="1"/>
</dbReference>
<dbReference type="InterPro" id="IPR003615">
    <property type="entry name" value="HNH_nuc"/>
</dbReference>
<gene>
    <name evidence="3" type="ORF">C8E89_102179</name>
</gene>
<accession>A0A318HLZ8</accession>
<dbReference type="AlphaFoldDB" id="A0A318HLZ8"/>
<feature type="region of interest" description="Disordered" evidence="1">
    <location>
        <begin position="416"/>
        <end position="465"/>
    </location>
</feature>
<evidence type="ECO:0000256" key="1">
    <source>
        <dbReference type="SAM" id="MobiDB-lite"/>
    </source>
</evidence>
<sequence>MGTGAASDREAIAAVLDRFDAAQAELAALSFDALTAPEVLAVKGRLETAGRRQAAVDHRLTQQLTSQASPVELGGKSWTDVLSNRLRISRGQARRRVDEAEDLGPRIAMTGERLEPLLPNVAAAQAAGTIGDEHVRIIRRFFADLPSAVDFETRQACEVDLARVASEHTPDALRKVADRLMALVHPDGDFSDVDRARRRHLILGKQEADGMSKISGLLDPEARATFEAVLTKLAAPGMCNPDDESPCVDGSPTQAHIDNDLRSPAQRNHDALKAMGRSVLASGELGQHNGLPVTVVVSTTLQELESGCGRAVTATGSLLPMSTVIRMASHAYHYLCIFDKDTGRALHLGRTRRIASADQRIVLLARDRGCTRPGCTVAGANCHVHHAVSDWAADGQTDVDDLTLACPKDNCEVKPGGWRTRKRKDGRTEWIPPPHLDSGQSRVNDYHHPENYLLSDEDDEETTAD</sequence>
<feature type="compositionally biased region" description="Acidic residues" evidence="1">
    <location>
        <begin position="455"/>
        <end position="465"/>
    </location>
</feature>
<proteinExistence type="predicted"/>
<dbReference type="EMBL" id="QJJU01000002">
    <property type="protein sequence ID" value="PXX12055.1"/>
    <property type="molecule type" value="Genomic_DNA"/>
</dbReference>
<reference evidence="4" key="1">
    <citation type="submission" date="2018-05" db="EMBL/GenBank/DDBJ databases">
        <authorList>
            <person name="Deangelis K."/>
            <person name="Huntemann M."/>
            <person name="Clum A."/>
            <person name="Pillay M."/>
            <person name="Palaniappan K."/>
            <person name="Varghese N."/>
            <person name="Mikhailova N."/>
            <person name="Stamatis D."/>
            <person name="Reddy T."/>
            <person name="Daum C."/>
            <person name="Shapiro N."/>
            <person name="Ivanova N."/>
            <person name="Kyrpides N."/>
            <person name="Woyke T."/>
        </authorList>
    </citation>
    <scope>NUCLEOTIDE SEQUENCE [LARGE SCALE GENOMIC DNA]</scope>
    <source>
        <strain evidence="4">GAS496</strain>
    </source>
</reference>
<keyword evidence="4" id="KW-1185">Reference proteome</keyword>
<name>A0A318HLZ8_9MYCO</name>
<dbReference type="Proteomes" id="UP000247781">
    <property type="component" value="Unassembled WGS sequence"/>
</dbReference>
<evidence type="ECO:0000313" key="3">
    <source>
        <dbReference type="EMBL" id="PXX12055.1"/>
    </source>
</evidence>
<evidence type="ECO:0000313" key="4">
    <source>
        <dbReference type="Proteomes" id="UP000247781"/>
    </source>
</evidence>
<dbReference type="Pfam" id="PF02720">
    <property type="entry name" value="DUF222"/>
    <property type="match status" value="1"/>
</dbReference>
<dbReference type="OrthoDB" id="4774865at2"/>
<dbReference type="InterPro" id="IPR003870">
    <property type="entry name" value="DUF222"/>
</dbReference>
<dbReference type="RefSeq" id="WP_110314707.1">
    <property type="nucleotide sequence ID" value="NZ_QJJU01000002.1"/>
</dbReference>
<evidence type="ECO:0000259" key="2">
    <source>
        <dbReference type="Pfam" id="PF02720"/>
    </source>
</evidence>
<comment type="caution">
    <text evidence="3">The sequence shown here is derived from an EMBL/GenBank/DDBJ whole genome shotgun (WGS) entry which is preliminary data.</text>
</comment>
<reference evidence="3 4" key="2">
    <citation type="submission" date="2018-06" db="EMBL/GenBank/DDBJ databases">
        <title>Sequencing of bacterial isolates from soil warming experiment in Harvard Forest, Massachusetts, USA.</title>
        <authorList>
            <person name="Deangelis K.PhD."/>
        </authorList>
    </citation>
    <scope>NUCLEOTIDE SEQUENCE [LARGE SCALE GENOMIC DNA]</scope>
    <source>
        <strain evidence="3 4">GAS496</strain>
    </source>
</reference>
<organism evidence="3 4">
    <name type="scientific">Mycolicibacterium moriokaense</name>
    <dbReference type="NCBI Taxonomy" id="39691"/>
    <lineage>
        <taxon>Bacteria</taxon>
        <taxon>Bacillati</taxon>
        <taxon>Actinomycetota</taxon>
        <taxon>Actinomycetes</taxon>
        <taxon>Mycobacteriales</taxon>
        <taxon>Mycobacteriaceae</taxon>
        <taxon>Mycolicibacterium</taxon>
    </lineage>
</organism>